<accession>A0A4S4NJU4</accession>
<sequence length="117" mass="12856">MGPTPAAAQQVLATYYAMLADHDLYNSRGQPLGDFCAVLQQDRANFHRFGRRHPSDQFDPIFTSREARARIPSICYMASGDAALPNQLARYGSVFVYVEIIGQNGWPTGVIVHQGAG</sequence>
<evidence type="ECO:0000313" key="2">
    <source>
        <dbReference type="Proteomes" id="UP000306602"/>
    </source>
</evidence>
<dbReference type="AlphaFoldDB" id="A0A4S4NJU4"/>
<reference evidence="1 2" key="1">
    <citation type="submission" date="2019-04" db="EMBL/GenBank/DDBJ databases">
        <title>Shimia ponticola sp. nov., isolated from seawater.</title>
        <authorList>
            <person name="Kim Y.-O."/>
            <person name="Yoon J.-H."/>
        </authorList>
    </citation>
    <scope>NUCLEOTIDE SEQUENCE [LARGE SCALE GENOMIC DNA]</scope>
    <source>
        <strain evidence="1 2">MYP11</strain>
    </source>
</reference>
<gene>
    <name evidence="1" type="ORF">E4Z66_01855</name>
</gene>
<dbReference type="Proteomes" id="UP000306602">
    <property type="component" value="Unassembled WGS sequence"/>
</dbReference>
<keyword evidence="2" id="KW-1185">Reference proteome</keyword>
<name>A0A4S4NJU4_9RHOB</name>
<proteinExistence type="predicted"/>
<dbReference type="OrthoDB" id="8453064at2"/>
<evidence type="ECO:0000313" key="1">
    <source>
        <dbReference type="EMBL" id="THH39185.1"/>
    </source>
</evidence>
<protein>
    <submittedName>
        <fullName evidence="1">Uncharacterized protein</fullName>
    </submittedName>
</protein>
<dbReference type="EMBL" id="SRKY01000001">
    <property type="protein sequence ID" value="THH39185.1"/>
    <property type="molecule type" value="Genomic_DNA"/>
</dbReference>
<organism evidence="1 2">
    <name type="scientific">Aliishimia ponticola</name>
    <dbReference type="NCBI Taxonomy" id="2499833"/>
    <lineage>
        <taxon>Bacteria</taxon>
        <taxon>Pseudomonadati</taxon>
        <taxon>Pseudomonadota</taxon>
        <taxon>Alphaproteobacteria</taxon>
        <taxon>Rhodobacterales</taxon>
        <taxon>Paracoccaceae</taxon>
        <taxon>Aliishimia</taxon>
    </lineage>
</organism>
<comment type="caution">
    <text evidence="1">The sequence shown here is derived from an EMBL/GenBank/DDBJ whole genome shotgun (WGS) entry which is preliminary data.</text>
</comment>